<protein>
    <submittedName>
        <fullName evidence="2">Uncharacterized protein</fullName>
    </submittedName>
</protein>
<dbReference type="Proteomes" id="UP000534294">
    <property type="component" value="Unassembled WGS sequence"/>
</dbReference>
<gene>
    <name evidence="2" type="ORF">HNQ64_000311</name>
</gene>
<keyword evidence="1" id="KW-0812">Transmembrane</keyword>
<comment type="caution">
    <text evidence="2">The sequence shown here is derived from an EMBL/GenBank/DDBJ whole genome shotgun (WGS) entry which is preliminary data.</text>
</comment>
<organism evidence="2 3">
    <name type="scientific">Prosthecobacter dejongeii</name>
    <dbReference type="NCBI Taxonomy" id="48465"/>
    <lineage>
        <taxon>Bacteria</taxon>
        <taxon>Pseudomonadati</taxon>
        <taxon>Verrucomicrobiota</taxon>
        <taxon>Verrucomicrobiia</taxon>
        <taxon>Verrucomicrobiales</taxon>
        <taxon>Verrucomicrobiaceae</taxon>
        <taxon>Prosthecobacter</taxon>
    </lineage>
</organism>
<proteinExistence type="predicted"/>
<dbReference type="AlphaFoldDB" id="A0A7W8DN90"/>
<feature type="transmembrane region" description="Helical" evidence="1">
    <location>
        <begin position="6"/>
        <end position="30"/>
    </location>
</feature>
<reference evidence="2 3" key="1">
    <citation type="submission" date="2020-08" db="EMBL/GenBank/DDBJ databases">
        <title>Genomic Encyclopedia of Type Strains, Phase IV (KMG-IV): sequencing the most valuable type-strain genomes for metagenomic binning, comparative biology and taxonomic classification.</title>
        <authorList>
            <person name="Goeker M."/>
        </authorList>
    </citation>
    <scope>NUCLEOTIDE SEQUENCE [LARGE SCALE GENOMIC DNA]</scope>
    <source>
        <strain evidence="2 3">DSM 12251</strain>
    </source>
</reference>
<dbReference type="RefSeq" id="WP_184204517.1">
    <property type="nucleotide sequence ID" value="NZ_JACHIF010000001.1"/>
</dbReference>
<evidence type="ECO:0000256" key="1">
    <source>
        <dbReference type="SAM" id="Phobius"/>
    </source>
</evidence>
<dbReference type="EMBL" id="JACHIF010000001">
    <property type="protein sequence ID" value="MBB5036077.1"/>
    <property type="molecule type" value="Genomic_DNA"/>
</dbReference>
<evidence type="ECO:0000313" key="2">
    <source>
        <dbReference type="EMBL" id="MBB5036077.1"/>
    </source>
</evidence>
<keyword evidence="1" id="KW-1133">Transmembrane helix</keyword>
<keyword evidence="3" id="KW-1185">Reference proteome</keyword>
<keyword evidence="1" id="KW-0472">Membrane</keyword>
<accession>A0A7W8DN90</accession>
<name>A0A7W8DN90_9BACT</name>
<sequence length="131" mass="14916">MKKNLAYILAGILVLTVSYLAAFFILGWLAPHHPAINRFYSDKFYSLRCLQESNYLNRLERHDGILTLGASGKPTIMKEKGMGIGFLVPESLQEEIAQIPSGSEVEAYLGKRLDRESIGYYHNEIRRIQIK</sequence>
<evidence type="ECO:0000313" key="3">
    <source>
        <dbReference type="Proteomes" id="UP000534294"/>
    </source>
</evidence>